<protein>
    <submittedName>
        <fullName evidence="1">HopJ type III effector protein</fullName>
    </submittedName>
</protein>
<accession>A0A553CLL8</accession>
<dbReference type="Pfam" id="PF08888">
    <property type="entry name" value="HopJ"/>
    <property type="match status" value="1"/>
</dbReference>
<reference evidence="1 2" key="1">
    <citation type="submission" date="2019-07" db="EMBL/GenBank/DDBJ databases">
        <title>Novel species of Flavobacterium.</title>
        <authorList>
            <person name="Liu Q."/>
            <person name="Xin Y.-H."/>
        </authorList>
    </citation>
    <scope>NUCLEOTIDE SEQUENCE [LARGE SCALE GENOMIC DNA]</scope>
    <source>
        <strain evidence="1 2">LB3P56</strain>
    </source>
</reference>
<evidence type="ECO:0000313" key="1">
    <source>
        <dbReference type="EMBL" id="TRX21324.1"/>
    </source>
</evidence>
<keyword evidence="2" id="KW-1185">Reference proteome</keyword>
<dbReference type="Proteomes" id="UP000318585">
    <property type="component" value="Unassembled WGS sequence"/>
</dbReference>
<dbReference type="AlphaFoldDB" id="A0A553CLL8"/>
<dbReference type="RefSeq" id="WP_144071403.1">
    <property type="nucleotide sequence ID" value="NZ_VJZR01000005.1"/>
</dbReference>
<proteinExistence type="predicted"/>
<organism evidence="1 2">
    <name type="scientific">Flavobacterium franklandianum</name>
    <dbReference type="NCBI Taxonomy" id="2594430"/>
    <lineage>
        <taxon>Bacteria</taxon>
        <taxon>Pseudomonadati</taxon>
        <taxon>Bacteroidota</taxon>
        <taxon>Flavobacteriia</taxon>
        <taxon>Flavobacteriales</taxon>
        <taxon>Flavobacteriaceae</taxon>
        <taxon>Flavobacterium</taxon>
    </lineage>
</organism>
<gene>
    <name evidence="1" type="ORF">FNW17_08185</name>
</gene>
<dbReference type="OrthoDB" id="9790826at2"/>
<sequence length="123" mass="13817">MNISSFLEKLKLTPNNITFPETIAVIEENYDFTPTTFDNGTQHNAAGENSGSCKLFAFAKLQNLSQAETLACFGAYYFEEVLADPEGTNHQNIRNFIKLGWDGIQFSREALTLKLKFFSHGLN</sequence>
<dbReference type="InterPro" id="IPR014984">
    <property type="entry name" value="HopJ"/>
</dbReference>
<dbReference type="Gene3D" id="3.20.160.10">
    <property type="entry name" value="vpa0580 domain like"/>
    <property type="match status" value="1"/>
</dbReference>
<dbReference type="InterPro" id="IPR038604">
    <property type="entry name" value="HopJ_sf"/>
</dbReference>
<dbReference type="EMBL" id="VJZR01000005">
    <property type="protein sequence ID" value="TRX21324.1"/>
    <property type="molecule type" value="Genomic_DNA"/>
</dbReference>
<evidence type="ECO:0000313" key="2">
    <source>
        <dbReference type="Proteomes" id="UP000318585"/>
    </source>
</evidence>
<name>A0A553CLL8_9FLAO</name>
<comment type="caution">
    <text evidence="1">The sequence shown here is derived from an EMBL/GenBank/DDBJ whole genome shotgun (WGS) entry which is preliminary data.</text>
</comment>